<reference evidence="2" key="1">
    <citation type="submission" date="2021-12" db="EMBL/GenBank/DDBJ databases">
        <title>Comparative genomics, transcriptomics and evolutionary studies reveal genomic signatures of adaptation to plant cell wall in hemibiotrophic fungi.</title>
        <authorList>
            <consortium name="DOE Joint Genome Institute"/>
            <person name="Baroncelli R."/>
            <person name="Diaz J.F."/>
            <person name="Benocci T."/>
            <person name="Peng M."/>
            <person name="Battaglia E."/>
            <person name="Haridas S."/>
            <person name="Andreopoulos W."/>
            <person name="Labutti K."/>
            <person name="Pangilinan J."/>
            <person name="Floch G.L."/>
            <person name="Makela M.R."/>
            <person name="Henrissat B."/>
            <person name="Grigoriev I.V."/>
            <person name="Crouch J.A."/>
            <person name="De Vries R.P."/>
            <person name="Sukno S.A."/>
            <person name="Thon M.R."/>
        </authorList>
    </citation>
    <scope>NUCLEOTIDE SEQUENCE</scope>
    <source>
        <strain evidence="2">CBS 112980</strain>
    </source>
</reference>
<accession>A0AAD8XJD9</accession>
<dbReference type="AlphaFoldDB" id="A0AAD8XJD9"/>
<dbReference type="RefSeq" id="XP_060367898.1">
    <property type="nucleotide sequence ID" value="XM_060501505.1"/>
</dbReference>
<feature type="region of interest" description="Disordered" evidence="1">
    <location>
        <begin position="147"/>
        <end position="186"/>
    </location>
</feature>
<evidence type="ECO:0000313" key="3">
    <source>
        <dbReference type="Proteomes" id="UP001244207"/>
    </source>
</evidence>
<organism evidence="2 3">
    <name type="scientific">Glomerella acutata</name>
    <name type="common">Colletotrichum acutatum</name>
    <dbReference type="NCBI Taxonomy" id="27357"/>
    <lineage>
        <taxon>Eukaryota</taxon>
        <taxon>Fungi</taxon>
        <taxon>Dikarya</taxon>
        <taxon>Ascomycota</taxon>
        <taxon>Pezizomycotina</taxon>
        <taxon>Sordariomycetes</taxon>
        <taxon>Hypocreomycetidae</taxon>
        <taxon>Glomerellales</taxon>
        <taxon>Glomerellaceae</taxon>
        <taxon>Colletotrichum</taxon>
        <taxon>Colletotrichum acutatum species complex</taxon>
    </lineage>
</organism>
<gene>
    <name evidence="2" type="ORF">BDZ83DRAFT_178026</name>
</gene>
<evidence type="ECO:0000313" key="2">
    <source>
        <dbReference type="EMBL" id="KAK1727843.1"/>
    </source>
</evidence>
<dbReference type="Proteomes" id="UP001244207">
    <property type="component" value="Unassembled WGS sequence"/>
</dbReference>
<dbReference type="EMBL" id="JAHMHS010000021">
    <property type="protein sequence ID" value="KAK1727843.1"/>
    <property type="molecule type" value="Genomic_DNA"/>
</dbReference>
<evidence type="ECO:0000256" key="1">
    <source>
        <dbReference type="SAM" id="MobiDB-lite"/>
    </source>
</evidence>
<proteinExistence type="predicted"/>
<dbReference type="GeneID" id="85385404"/>
<protein>
    <submittedName>
        <fullName evidence="2">Uncharacterized protein</fullName>
    </submittedName>
</protein>
<sequence length="224" mass="25290">MNHRGTTFDCYPISVAQPHLTCSNILYQQDHKPIRPRERVSFLLLSMNYLSTASSKSQGGAREGKRAMPWHVRLTRGASQSVSNRMERRSSSSAASWRWRRGVCVSQTTGTRVEDRGLEMGLARVIPRMVQRAARDEGFFCLEKGQKTQERTKKKRKEFRGPARVVHSQSLPGDGRRKRTAPGMDGCCSRILTGWRPFLNRASPRKPSSKNSTTVSVGERIRSG</sequence>
<comment type="caution">
    <text evidence="2">The sequence shown here is derived from an EMBL/GenBank/DDBJ whole genome shotgun (WGS) entry which is preliminary data.</text>
</comment>
<feature type="region of interest" description="Disordered" evidence="1">
    <location>
        <begin position="198"/>
        <end position="224"/>
    </location>
</feature>
<keyword evidence="3" id="KW-1185">Reference proteome</keyword>
<name>A0AAD8XJD9_GLOAC</name>